<keyword evidence="2" id="KW-0963">Cytoplasm</keyword>
<dbReference type="GO" id="GO:0005737">
    <property type="term" value="C:cytoplasm"/>
    <property type="evidence" value="ECO:0007669"/>
    <property type="project" value="UniProtKB-SubCell"/>
</dbReference>
<dbReference type="InterPro" id="IPR023509">
    <property type="entry name" value="DTD-like_sf"/>
</dbReference>
<dbReference type="FunFam" id="3.50.80.10:FF:000001">
    <property type="entry name" value="D-aminoacyl-tRNA deacylase"/>
    <property type="match status" value="1"/>
</dbReference>
<comment type="subcellular location">
    <subcellularLocation>
        <location evidence="2">Cytoplasm</location>
    </subcellularLocation>
</comment>
<dbReference type="EMBL" id="CP123872">
    <property type="protein sequence ID" value="WND01967.1"/>
    <property type="molecule type" value="Genomic_DNA"/>
</dbReference>
<name>A0AA52EAX2_9PROT</name>
<dbReference type="Pfam" id="PF02580">
    <property type="entry name" value="Tyr_Deacylase"/>
    <property type="match status" value="1"/>
</dbReference>
<dbReference type="GO" id="GO:0051500">
    <property type="term" value="F:D-tyrosyl-tRNA(Tyr) deacylase activity"/>
    <property type="evidence" value="ECO:0007669"/>
    <property type="project" value="TreeGrafter"/>
</dbReference>
<dbReference type="GO" id="GO:0019478">
    <property type="term" value="P:D-amino acid catabolic process"/>
    <property type="evidence" value="ECO:0007669"/>
    <property type="project" value="UniProtKB-UniRule"/>
</dbReference>
<comment type="catalytic activity">
    <reaction evidence="2">
        <text>glycyl-tRNA(Ala) + H2O = tRNA(Ala) + glycine + H(+)</text>
        <dbReference type="Rhea" id="RHEA:53744"/>
        <dbReference type="Rhea" id="RHEA-COMP:9657"/>
        <dbReference type="Rhea" id="RHEA-COMP:13640"/>
        <dbReference type="ChEBI" id="CHEBI:15377"/>
        <dbReference type="ChEBI" id="CHEBI:15378"/>
        <dbReference type="ChEBI" id="CHEBI:57305"/>
        <dbReference type="ChEBI" id="CHEBI:78442"/>
        <dbReference type="ChEBI" id="CHEBI:78522"/>
    </reaction>
</comment>
<evidence type="ECO:0000256" key="1">
    <source>
        <dbReference type="ARBA" id="ARBA00009673"/>
    </source>
</evidence>
<keyword evidence="2 3" id="KW-0378">Hydrolase</keyword>
<comment type="subunit">
    <text evidence="2">Homodimer.</text>
</comment>
<comment type="domain">
    <text evidence="2">A Gly-cisPro motif from one monomer fits into the active site of the other monomer to allow specific chiral rejection of L-amino acids.</text>
</comment>
<dbReference type="RefSeq" id="WP_310797800.1">
    <property type="nucleotide sequence ID" value="NZ_CP123872.1"/>
</dbReference>
<evidence type="ECO:0000313" key="4">
    <source>
        <dbReference type="Proteomes" id="UP001268683"/>
    </source>
</evidence>
<accession>A0AA52EAX2</accession>
<dbReference type="GO" id="GO:0043908">
    <property type="term" value="F:Ser(Gly)-tRNA(Ala) hydrolase activity"/>
    <property type="evidence" value="ECO:0007669"/>
    <property type="project" value="UniProtKB-UniRule"/>
</dbReference>
<reference evidence="3" key="1">
    <citation type="submission" date="2023-04" db="EMBL/GenBank/DDBJ databases">
        <title>Complete genome sequence of Temperatibacter marinus.</title>
        <authorList>
            <person name="Rong J.-C."/>
            <person name="Yi M.-L."/>
            <person name="Zhao Q."/>
        </authorList>
    </citation>
    <scope>NUCLEOTIDE SEQUENCE</scope>
    <source>
        <strain evidence="3">NBRC 110045</strain>
    </source>
</reference>
<dbReference type="HAMAP" id="MF_00518">
    <property type="entry name" value="Deacylase_Dtd"/>
    <property type="match status" value="1"/>
</dbReference>
<dbReference type="PANTHER" id="PTHR10472:SF5">
    <property type="entry name" value="D-AMINOACYL-TRNA DEACYLASE 1"/>
    <property type="match status" value="1"/>
</dbReference>
<comment type="catalytic activity">
    <reaction evidence="2">
        <text>a D-aminoacyl-tRNA + H2O = a tRNA + a D-alpha-amino acid + H(+)</text>
        <dbReference type="Rhea" id="RHEA:13953"/>
        <dbReference type="Rhea" id="RHEA-COMP:10123"/>
        <dbReference type="Rhea" id="RHEA-COMP:10124"/>
        <dbReference type="ChEBI" id="CHEBI:15377"/>
        <dbReference type="ChEBI" id="CHEBI:15378"/>
        <dbReference type="ChEBI" id="CHEBI:59871"/>
        <dbReference type="ChEBI" id="CHEBI:78442"/>
        <dbReference type="ChEBI" id="CHEBI:79333"/>
        <dbReference type="EC" id="3.1.1.96"/>
    </reaction>
</comment>
<proteinExistence type="inferred from homology"/>
<comment type="function">
    <text evidence="2">An aminoacyl-tRNA editing enzyme that deacylates mischarged D-aminoacyl-tRNAs. Also deacylates mischarged glycyl-tRNA(Ala), protecting cells against glycine mischarging by AlaRS. Acts via tRNA-based rather than protein-based catalysis; rejects L-amino acids rather than detecting D-amino acids in the active site. By recycling D-aminoacyl-tRNA to D-amino acids and free tRNA molecules, this enzyme counteracts the toxicity associated with the formation of D-aminoacyl-tRNA entities in vivo and helps enforce protein L-homochirality.</text>
</comment>
<comment type="similarity">
    <text evidence="1 2">Belongs to the DTD family.</text>
</comment>
<dbReference type="AlphaFoldDB" id="A0AA52EAX2"/>
<dbReference type="EC" id="3.1.1.96" evidence="2"/>
<organism evidence="3 4">
    <name type="scientific">Temperatibacter marinus</name>
    <dbReference type="NCBI Taxonomy" id="1456591"/>
    <lineage>
        <taxon>Bacteria</taxon>
        <taxon>Pseudomonadati</taxon>
        <taxon>Pseudomonadota</taxon>
        <taxon>Alphaproteobacteria</taxon>
        <taxon>Kordiimonadales</taxon>
        <taxon>Temperatibacteraceae</taxon>
        <taxon>Temperatibacter</taxon>
    </lineage>
</organism>
<sequence>MRALLQRVSHANVIVDHKEIGRTERGLLILLCAMDGDTEDEAVYLASKIAKCRLFPDENGKTNLSILDIQGAALVVSQFTLSASWKKGNRPGFSAAADPETAKALYHSFCKKLEAAGVPVETGEFAASMQVNLSNEGPFTIWMDTQQPT</sequence>
<keyword evidence="2" id="KW-0820">tRNA-binding</keyword>
<dbReference type="SUPFAM" id="SSF69500">
    <property type="entry name" value="DTD-like"/>
    <property type="match status" value="1"/>
</dbReference>
<dbReference type="GO" id="GO:0106026">
    <property type="term" value="F:Gly-tRNA(Ala) deacylase activity"/>
    <property type="evidence" value="ECO:0007669"/>
    <property type="project" value="UniProtKB-UniRule"/>
</dbReference>
<dbReference type="Gene3D" id="3.50.80.10">
    <property type="entry name" value="D-tyrosyl-tRNA(Tyr) deacylase"/>
    <property type="match status" value="1"/>
</dbReference>
<dbReference type="EC" id="3.1.1.-" evidence="2"/>
<protein>
    <recommendedName>
        <fullName evidence="2">D-aminoacyl-tRNA deacylase</fullName>
        <shortName evidence="2">DTD</shortName>
        <ecNumber evidence="2">3.1.1.96</ecNumber>
    </recommendedName>
    <alternativeName>
        <fullName evidence="2">Gly-tRNA(Ala) deacylase</fullName>
        <ecNumber evidence="2">3.1.1.-</ecNumber>
    </alternativeName>
</protein>
<dbReference type="KEGG" id="tmk:QGN29_10445"/>
<dbReference type="Proteomes" id="UP001268683">
    <property type="component" value="Chromosome"/>
</dbReference>
<keyword evidence="2" id="KW-0694">RNA-binding</keyword>
<dbReference type="NCBIfam" id="TIGR00256">
    <property type="entry name" value="D-aminoacyl-tRNA deacylase"/>
    <property type="match status" value="1"/>
</dbReference>
<gene>
    <name evidence="2 3" type="primary">dtd</name>
    <name evidence="3" type="ORF">QGN29_10445</name>
</gene>
<dbReference type="GO" id="GO:0000049">
    <property type="term" value="F:tRNA binding"/>
    <property type="evidence" value="ECO:0007669"/>
    <property type="project" value="UniProtKB-UniRule"/>
</dbReference>
<evidence type="ECO:0000256" key="2">
    <source>
        <dbReference type="HAMAP-Rule" id="MF_00518"/>
    </source>
</evidence>
<feature type="short sequence motif" description="Gly-cisPro motif, important for rejection of L-amino acids" evidence="2">
    <location>
        <begin position="137"/>
        <end position="138"/>
    </location>
</feature>
<evidence type="ECO:0000313" key="3">
    <source>
        <dbReference type="EMBL" id="WND01967.1"/>
    </source>
</evidence>
<keyword evidence="4" id="KW-1185">Reference proteome</keyword>
<dbReference type="PANTHER" id="PTHR10472">
    <property type="entry name" value="D-TYROSYL-TRNA TYR DEACYLASE"/>
    <property type="match status" value="1"/>
</dbReference>
<dbReference type="InterPro" id="IPR003732">
    <property type="entry name" value="Daa-tRNA_deacyls_DTD"/>
</dbReference>